<evidence type="ECO:0000313" key="9">
    <source>
        <dbReference type="EMBL" id="RKW69986.1"/>
    </source>
</evidence>
<keyword evidence="7" id="KW-0472">Membrane</keyword>
<dbReference type="AlphaFoldDB" id="A0A496PHL8"/>
<dbReference type="PROSITE" id="PS50847">
    <property type="entry name" value="GRAM_POS_ANCHORING"/>
    <property type="match status" value="1"/>
</dbReference>
<dbReference type="Proteomes" id="UP000273119">
    <property type="component" value="Unassembled WGS sequence"/>
</dbReference>
<dbReference type="Gene3D" id="2.60.40.10">
    <property type="entry name" value="Immunoglobulins"/>
    <property type="match status" value="1"/>
</dbReference>
<dbReference type="Gene3D" id="2.60.40.740">
    <property type="match status" value="1"/>
</dbReference>
<keyword evidence="5" id="KW-0572">Peptidoglycan-anchor</keyword>
<evidence type="ECO:0000256" key="6">
    <source>
        <dbReference type="SAM" id="MobiDB-lite"/>
    </source>
</evidence>
<keyword evidence="7" id="KW-1133">Transmembrane helix</keyword>
<evidence type="ECO:0000259" key="8">
    <source>
        <dbReference type="PROSITE" id="PS50847"/>
    </source>
</evidence>
<comment type="subcellular location">
    <subcellularLocation>
        <location evidence="1">Secreted</location>
        <location evidence="1">Cell wall</location>
        <topology evidence="1">Peptidoglycan-anchor</topology>
    </subcellularLocation>
</comment>
<feature type="transmembrane region" description="Helical" evidence="7">
    <location>
        <begin position="462"/>
        <end position="485"/>
    </location>
</feature>
<evidence type="ECO:0000256" key="3">
    <source>
        <dbReference type="ARBA" id="ARBA00022525"/>
    </source>
</evidence>
<feature type="domain" description="Gram-positive cocci surface proteins LPxTG" evidence="8">
    <location>
        <begin position="457"/>
        <end position="491"/>
    </location>
</feature>
<gene>
    <name evidence="9" type="ORF">DWQ67_11035</name>
</gene>
<protein>
    <submittedName>
        <fullName evidence="9">LPXTG cell wall anchor domain-containing protein</fullName>
    </submittedName>
</protein>
<dbReference type="InterPro" id="IPR008966">
    <property type="entry name" value="Adhesion_dom_sf"/>
</dbReference>
<dbReference type="GO" id="GO:0007155">
    <property type="term" value="P:cell adhesion"/>
    <property type="evidence" value="ECO:0007669"/>
    <property type="project" value="InterPro"/>
</dbReference>
<dbReference type="InterPro" id="IPR041033">
    <property type="entry name" value="SpaA_PFL_dom_1"/>
</dbReference>
<organism evidence="9 10">
    <name type="scientific">Galactobacter caseinivorans</name>
    <dbReference type="NCBI Taxonomy" id="2676123"/>
    <lineage>
        <taxon>Bacteria</taxon>
        <taxon>Bacillati</taxon>
        <taxon>Actinomycetota</taxon>
        <taxon>Actinomycetes</taxon>
        <taxon>Micrococcales</taxon>
        <taxon>Micrococcaceae</taxon>
        <taxon>Galactobacter</taxon>
    </lineage>
</organism>
<evidence type="ECO:0000256" key="7">
    <source>
        <dbReference type="SAM" id="Phobius"/>
    </source>
</evidence>
<feature type="region of interest" description="Disordered" evidence="6">
    <location>
        <begin position="386"/>
        <end position="458"/>
    </location>
</feature>
<evidence type="ECO:0000256" key="5">
    <source>
        <dbReference type="ARBA" id="ARBA00023088"/>
    </source>
</evidence>
<dbReference type="InterPro" id="IPR013783">
    <property type="entry name" value="Ig-like_fold"/>
</dbReference>
<accession>A0A496PHL8</accession>
<dbReference type="NCBIfam" id="TIGR01167">
    <property type="entry name" value="LPXTG_anchor"/>
    <property type="match status" value="1"/>
</dbReference>
<dbReference type="Gene3D" id="2.60.40.1280">
    <property type="match status" value="1"/>
</dbReference>
<comment type="caution">
    <text evidence="9">The sequence shown here is derived from an EMBL/GenBank/DDBJ whole genome shotgun (WGS) entry which is preliminary data.</text>
</comment>
<feature type="compositionally biased region" description="Low complexity" evidence="6">
    <location>
        <begin position="405"/>
        <end position="443"/>
    </location>
</feature>
<keyword evidence="2" id="KW-0134">Cell wall</keyword>
<dbReference type="Pfam" id="PF17802">
    <property type="entry name" value="SpaA"/>
    <property type="match status" value="1"/>
</dbReference>
<dbReference type="GO" id="GO:0005975">
    <property type="term" value="P:carbohydrate metabolic process"/>
    <property type="evidence" value="ECO:0007669"/>
    <property type="project" value="UniProtKB-ARBA"/>
</dbReference>
<dbReference type="InterPro" id="IPR011252">
    <property type="entry name" value="Fibrogen-bd_dom1"/>
</dbReference>
<dbReference type="EMBL" id="QQXL01000006">
    <property type="protein sequence ID" value="RKW69986.1"/>
    <property type="molecule type" value="Genomic_DNA"/>
</dbReference>
<evidence type="ECO:0000313" key="10">
    <source>
        <dbReference type="Proteomes" id="UP000273119"/>
    </source>
</evidence>
<keyword evidence="7" id="KW-0812">Transmembrane</keyword>
<dbReference type="InterPro" id="IPR019931">
    <property type="entry name" value="LPXTG_anchor"/>
</dbReference>
<dbReference type="SUPFAM" id="SSF49401">
    <property type="entry name" value="Bacterial adhesins"/>
    <property type="match status" value="2"/>
</dbReference>
<keyword evidence="10" id="KW-1185">Reference proteome</keyword>
<feature type="region of interest" description="Disordered" evidence="6">
    <location>
        <begin position="315"/>
        <end position="339"/>
    </location>
</feature>
<proteinExistence type="predicted"/>
<sequence>MAPAASYAATVDAITKVVVNPDANGNPDGKPINLYQGVKIQAEWKAPADAKAGDTFELTFPDVIKGNPASFDLKDKAGALVGTCKVQDTKIVCTFTDYVETHDNVTGSLRFAAQAVKETDVETWTWNEGTEHEVKSHVDGGVGPYDPKIPQDSFKSAWRTADGKSIAWQVTLLGKDLVTPGGNPVTLVDTYDQRLSLDQTSFGVETATPAQYQAGTWTPLSKGSASGQYSVDFGTNNYTLNIHGADPDKLYRVVYSTPIPAGTVAGTKFSNRVQADGKDFVETTYTHQTADGEGGGDQKVGVVTWNKVDPDGKALAGSEWSVTGPDGTAAPVVDNGENDKDPAVGKLKITGIAWGTYTLTETKAPAGYVKAKVGKKVVVDGTHLNVTFGDITNSPEPTVPPTVPTEPTTPTEPTQPTTPTEPTQPTEPTVPTEPTTPAEPTQPSHAAQSTTPSEPPLAHTGAAVTVMALIAALLVLAGAGSLLLGKRRRHQ</sequence>
<dbReference type="InterPro" id="IPR041171">
    <property type="entry name" value="SDR_Ig"/>
</dbReference>
<name>A0A496PHL8_9MICC</name>
<keyword evidence="4" id="KW-0732">Signal</keyword>
<evidence type="ECO:0000256" key="1">
    <source>
        <dbReference type="ARBA" id="ARBA00004168"/>
    </source>
</evidence>
<evidence type="ECO:0000256" key="4">
    <source>
        <dbReference type="ARBA" id="ARBA00022729"/>
    </source>
</evidence>
<dbReference type="Pfam" id="PF17961">
    <property type="entry name" value="Big_8"/>
    <property type="match status" value="1"/>
</dbReference>
<evidence type="ECO:0000256" key="2">
    <source>
        <dbReference type="ARBA" id="ARBA00022512"/>
    </source>
</evidence>
<keyword evidence="3" id="KW-0964">Secreted</keyword>
<reference evidence="9 10" key="1">
    <citation type="submission" date="2018-07" db="EMBL/GenBank/DDBJ databases">
        <title>Arthrobacter sp. nov., isolated from raw cow's milk with high bacterial count.</title>
        <authorList>
            <person name="Hahne J."/>
            <person name="Isele D."/>
            <person name="Lipski A."/>
        </authorList>
    </citation>
    <scope>NUCLEOTIDE SEQUENCE [LARGE SCALE GENOMIC DNA]</scope>
    <source>
        <strain evidence="9 10">JZ R-183</strain>
    </source>
</reference>